<dbReference type="GO" id="GO:0016020">
    <property type="term" value="C:membrane"/>
    <property type="evidence" value="ECO:0007669"/>
    <property type="project" value="InterPro"/>
</dbReference>
<organism evidence="1 2">
    <name type="scientific">Stichopus japonicus</name>
    <name type="common">Sea cucumber</name>
    <dbReference type="NCBI Taxonomy" id="307972"/>
    <lineage>
        <taxon>Eukaryota</taxon>
        <taxon>Metazoa</taxon>
        <taxon>Echinodermata</taxon>
        <taxon>Eleutherozoa</taxon>
        <taxon>Echinozoa</taxon>
        <taxon>Holothuroidea</taxon>
        <taxon>Aspidochirotacea</taxon>
        <taxon>Aspidochirotida</taxon>
        <taxon>Stichopodidae</taxon>
        <taxon>Apostichopus</taxon>
    </lineage>
</organism>
<dbReference type="OrthoDB" id="5312133at2759"/>
<comment type="caution">
    <text evidence="1">The sequence shown here is derived from an EMBL/GenBank/DDBJ whole genome shotgun (WGS) entry which is preliminary data.</text>
</comment>
<dbReference type="Proteomes" id="UP000230750">
    <property type="component" value="Unassembled WGS sequence"/>
</dbReference>
<dbReference type="Gene3D" id="3.40.50.300">
    <property type="entry name" value="P-loop containing nucleotide triphosphate hydrolases"/>
    <property type="match status" value="1"/>
</dbReference>
<accession>A0A2G8K4Y0</accession>
<sequence>MTSCPDGWPFEVVSRDEKGSPLMQVCRSVKQDGNWRCAEGWQKLEKEMTCVPKQSNPHSNELPRDLVKQPKRAIIRRTRRALGGVYLGGHSSIKDFDQEFFRSYHKFCIIRHPCSRLISTWSYYSQNLGNSDDALWTQKFMSEASKSSFDWFVEKTLYPGGQVRVNNQVHLQTQVGMIFDDNGNLALNQVLVFENWNESINELGRRINTDVSSLRQTHRLSSKHKSCREMYTPKTWQKMIELYAMDFCVLGYSTNLTEVDKYPSLNDQNYELTQRYKTCTVKLELKLNNTIQAKHIDSLNKSDLHKSVQEEGECTIYTYYQPIKVQVVDELSAAEVTLKAWKSAWSDAGWRPRVISEDDARKHPEYVSLRTRFERLPTINVKEYEMSCFMRHVAMAAVGGGWMSDYDVLPYHLPKCTKPFNHGEFTAYHQHTHLLSSRQIVLSIHVLRT</sequence>
<evidence type="ECO:0000313" key="2">
    <source>
        <dbReference type="Proteomes" id="UP000230750"/>
    </source>
</evidence>
<dbReference type="AlphaFoldDB" id="A0A2G8K4Y0"/>
<dbReference type="EMBL" id="MRZV01000879">
    <property type="protein sequence ID" value="PIK43061.1"/>
    <property type="molecule type" value="Genomic_DNA"/>
</dbReference>
<name>A0A2G8K4Y0_STIJA</name>
<evidence type="ECO:0000313" key="1">
    <source>
        <dbReference type="EMBL" id="PIK43061.1"/>
    </source>
</evidence>
<gene>
    <name evidence="1" type="ORF">BSL78_20090</name>
</gene>
<dbReference type="InterPro" id="IPR005331">
    <property type="entry name" value="Sulfotransferase"/>
</dbReference>
<keyword evidence="2" id="KW-1185">Reference proteome</keyword>
<dbReference type="Pfam" id="PF03567">
    <property type="entry name" value="Sulfotransfer_2"/>
    <property type="match status" value="1"/>
</dbReference>
<dbReference type="GO" id="GO:0008146">
    <property type="term" value="F:sulfotransferase activity"/>
    <property type="evidence" value="ECO:0007669"/>
    <property type="project" value="InterPro"/>
</dbReference>
<dbReference type="InterPro" id="IPR027417">
    <property type="entry name" value="P-loop_NTPase"/>
</dbReference>
<proteinExistence type="predicted"/>
<protein>
    <submittedName>
        <fullName evidence="1">Uncharacterized protein</fullName>
    </submittedName>
</protein>
<reference evidence="1 2" key="1">
    <citation type="journal article" date="2017" name="PLoS Biol.">
        <title>The sea cucumber genome provides insights into morphological evolution and visceral regeneration.</title>
        <authorList>
            <person name="Zhang X."/>
            <person name="Sun L."/>
            <person name="Yuan J."/>
            <person name="Sun Y."/>
            <person name="Gao Y."/>
            <person name="Zhang L."/>
            <person name="Li S."/>
            <person name="Dai H."/>
            <person name="Hamel J.F."/>
            <person name="Liu C."/>
            <person name="Yu Y."/>
            <person name="Liu S."/>
            <person name="Lin W."/>
            <person name="Guo K."/>
            <person name="Jin S."/>
            <person name="Xu P."/>
            <person name="Storey K.B."/>
            <person name="Huan P."/>
            <person name="Zhang T."/>
            <person name="Zhou Y."/>
            <person name="Zhang J."/>
            <person name="Lin C."/>
            <person name="Li X."/>
            <person name="Xing L."/>
            <person name="Huo D."/>
            <person name="Sun M."/>
            <person name="Wang L."/>
            <person name="Mercier A."/>
            <person name="Li F."/>
            <person name="Yang H."/>
            <person name="Xiang J."/>
        </authorList>
    </citation>
    <scope>NUCLEOTIDE SEQUENCE [LARGE SCALE GENOMIC DNA]</scope>
    <source>
        <strain evidence="1">Shaxun</strain>
        <tissue evidence="1">Muscle</tissue>
    </source>
</reference>